<evidence type="ECO:0000256" key="1">
    <source>
        <dbReference type="ARBA" id="ARBA00003456"/>
    </source>
</evidence>
<keyword evidence="4" id="KW-0813">Transport</keyword>
<keyword evidence="7" id="KW-0472">Membrane</keyword>
<dbReference type="InterPro" id="IPR000131">
    <property type="entry name" value="ATP_synth_F1_gsu"/>
</dbReference>
<evidence type="ECO:0000256" key="8">
    <source>
        <dbReference type="ARBA" id="ARBA00023196"/>
    </source>
</evidence>
<dbReference type="PRINTS" id="PR00126">
    <property type="entry name" value="ATPASEGAMMA"/>
</dbReference>
<evidence type="ECO:0000256" key="2">
    <source>
        <dbReference type="ARBA" id="ARBA00004170"/>
    </source>
</evidence>
<comment type="similarity">
    <text evidence="3">Belongs to the ATPase gamma chain family.</text>
</comment>
<reference evidence="10 11" key="1">
    <citation type="submission" date="2017-09" db="EMBL/GenBank/DDBJ databases">
        <title>Depth-based differentiation of microbial function through sediment-hosted aquifers and enrichment of novel symbionts in the deep terrestrial subsurface.</title>
        <authorList>
            <person name="Probst A.J."/>
            <person name="Ladd B."/>
            <person name="Jarett J.K."/>
            <person name="Geller-Mcgrath D.E."/>
            <person name="Sieber C.M."/>
            <person name="Emerson J.B."/>
            <person name="Anantharaman K."/>
            <person name="Thomas B.C."/>
            <person name="Malmstrom R."/>
            <person name="Stieglmeier M."/>
            <person name="Klingl A."/>
            <person name="Woyke T."/>
            <person name="Ryan C.M."/>
            <person name="Banfield J.F."/>
        </authorList>
    </citation>
    <scope>NUCLEOTIDE SEQUENCE [LARGE SCALE GENOMIC DNA]</scope>
    <source>
        <strain evidence="10">CG08_land_8_20_14_0_20_45_16</strain>
    </source>
</reference>
<comment type="function">
    <text evidence="1">Produces ATP from ADP in the presence of a proton gradient across the membrane. The gamma chain is believed to be important in regulating ATPase activity and the flow of protons through the CF(0) complex.</text>
</comment>
<evidence type="ECO:0000256" key="6">
    <source>
        <dbReference type="ARBA" id="ARBA00023065"/>
    </source>
</evidence>
<proteinExistence type="inferred from homology"/>
<dbReference type="GO" id="GO:0046933">
    <property type="term" value="F:proton-transporting ATP synthase activity, rotational mechanism"/>
    <property type="evidence" value="ECO:0007669"/>
    <property type="project" value="InterPro"/>
</dbReference>
<evidence type="ECO:0000256" key="4">
    <source>
        <dbReference type="ARBA" id="ARBA00022448"/>
    </source>
</evidence>
<dbReference type="SUPFAM" id="SSF52943">
    <property type="entry name" value="ATP synthase (F1-ATPase), gamma subunit"/>
    <property type="match status" value="1"/>
</dbReference>
<organism evidence="10 11">
    <name type="scientific">Candidatus Saganbacteria bacterium CG08_land_8_20_14_0_20_45_16</name>
    <dbReference type="NCBI Taxonomy" id="2014293"/>
    <lineage>
        <taxon>Bacteria</taxon>
        <taxon>Bacillati</taxon>
        <taxon>Saganbacteria</taxon>
    </lineage>
</organism>
<gene>
    <name evidence="10" type="ORF">COT42_01885</name>
</gene>
<dbReference type="Gene3D" id="1.10.287.80">
    <property type="entry name" value="ATP synthase, gamma subunit, helix hairpin domain"/>
    <property type="match status" value="1"/>
</dbReference>
<dbReference type="PANTHER" id="PTHR11693:SF22">
    <property type="entry name" value="ATP SYNTHASE SUBUNIT GAMMA, MITOCHONDRIAL"/>
    <property type="match status" value="1"/>
</dbReference>
<dbReference type="GO" id="GO:0045259">
    <property type="term" value="C:proton-transporting ATP synthase complex"/>
    <property type="evidence" value="ECO:0007669"/>
    <property type="project" value="UniProtKB-KW"/>
</dbReference>
<name>A0A2H0Y0R2_UNCSA</name>
<dbReference type="Gene3D" id="3.40.1380.10">
    <property type="match status" value="1"/>
</dbReference>
<evidence type="ECO:0000256" key="5">
    <source>
        <dbReference type="ARBA" id="ARBA00022781"/>
    </source>
</evidence>
<evidence type="ECO:0000313" key="10">
    <source>
        <dbReference type="EMBL" id="PIS31071.1"/>
    </source>
</evidence>
<keyword evidence="6" id="KW-0406">Ion transport</keyword>
<keyword evidence="8" id="KW-0139">CF(1)</keyword>
<protein>
    <recommendedName>
        <fullName evidence="12">ATP synthase gamma chain</fullName>
    </recommendedName>
</protein>
<dbReference type="AlphaFoldDB" id="A0A2H0Y0R2"/>
<dbReference type="PANTHER" id="PTHR11693">
    <property type="entry name" value="ATP SYNTHASE GAMMA CHAIN"/>
    <property type="match status" value="1"/>
</dbReference>
<evidence type="ECO:0000256" key="7">
    <source>
        <dbReference type="ARBA" id="ARBA00023136"/>
    </source>
</evidence>
<comment type="subcellular location">
    <subcellularLocation>
        <location evidence="2">Membrane</location>
        <topology evidence="2">Peripheral membrane protein</topology>
    </subcellularLocation>
</comment>
<evidence type="ECO:0008006" key="12">
    <source>
        <dbReference type="Google" id="ProtNLM"/>
    </source>
</evidence>
<evidence type="ECO:0000256" key="3">
    <source>
        <dbReference type="ARBA" id="ARBA00007681"/>
    </source>
</evidence>
<accession>A0A2H0Y0R2</accession>
<sequence length="274" mass="30878">MSELILLRQKLKGIIQISKMAEAMQVVAVAELKKIQARQRNAHKFLQQYQQLAGQLKLNEMQRPKPDGLTTALFLFVSERGFCAGFNDSLIASAENFLKASKQEVKLVICGRKGGEGLRSDQAKKIGANDFDLLEEEAMLNYDLYLKGRVGSIYFLFNEFKSMMVQTSLMQQVLPFDWRGKEKPVNGGLIVEPDLESVSSQVGVNFYRAFLYDAYMQTRLGEVAARLLTMRGATESCKEMIKNLQIKINKARQAMITVELSEILSSFKVLAKEG</sequence>
<evidence type="ECO:0000313" key="11">
    <source>
        <dbReference type="Proteomes" id="UP000231343"/>
    </source>
</evidence>
<dbReference type="Pfam" id="PF00231">
    <property type="entry name" value="ATP-synt"/>
    <property type="match status" value="1"/>
</dbReference>
<comment type="caution">
    <text evidence="10">The sequence shown here is derived from an EMBL/GenBank/DDBJ whole genome shotgun (WGS) entry which is preliminary data.</text>
</comment>
<dbReference type="InterPro" id="IPR035968">
    <property type="entry name" value="ATP_synth_F1_ATPase_gsu"/>
</dbReference>
<keyword evidence="5" id="KW-0375">Hydrogen ion transport</keyword>
<dbReference type="EMBL" id="PEYM01000038">
    <property type="protein sequence ID" value="PIS31071.1"/>
    <property type="molecule type" value="Genomic_DNA"/>
</dbReference>
<evidence type="ECO:0000256" key="9">
    <source>
        <dbReference type="ARBA" id="ARBA00023310"/>
    </source>
</evidence>
<dbReference type="Proteomes" id="UP000231343">
    <property type="component" value="Unassembled WGS sequence"/>
</dbReference>
<keyword evidence="9" id="KW-0066">ATP synthesis</keyword>